<feature type="chain" id="PRO_5044367103" description="YhfM-like domain-containing protein" evidence="1">
    <location>
        <begin position="23"/>
        <end position="134"/>
    </location>
</feature>
<evidence type="ECO:0000313" key="3">
    <source>
        <dbReference type="EMBL" id="KOO36248.1"/>
    </source>
</evidence>
<name>A0A0M0KCV7_ALKHA</name>
<keyword evidence="1" id="KW-0732">Signal</keyword>
<dbReference type="AlphaFoldDB" id="A0A0M0KCV7"/>
<dbReference type="Pfam" id="PF26353">
    <property type="entry name" value="YhfM"/>
    <property type="match status" value="1"/>
</dbReference>
<gene>
    <name evidence="3" type="ORF">AMD02_18870</name>
</gene>
<dbReference type="GeneID" id="87596293"/>
<feature type="domain" description="YhfM-like" evidence="2">
    <location>
        <begin position="49"/>
        <end position="132"/>
    </location>
</feature>
<feature type="signal peptide" evidence="1">
    <location>
        <begin position="1"/>
        <end position="22"/>
    </location>
</feature>
<accession>A0A0M0KCV7</accession>
<reference evidence="3" key="1">
    <citation type="submission" date="2015-08" db="EMBL/GenBank/DDBJ databases">
        <title>Complete DNA Sequence of Pseudomonas syringae pv. actinidiae, the Causal Agent of Kiwifruit Canker Disease.</title>
        <authorList>
            <person name="Rikkerink E.H.A."/>
            <person name="Fineran P.C."/>
        </authorList>
    </citation>
    <scope>NUCLEOTIDE SEQUENCE</scope>
    <source>
        <strain evidence="3">DSM 13666</strain>
    </source>
</reference>
<evidence type="ECO:0000259" key="2">
    <source>
        <dbReference type="Pfam" id="PF26353"/>
    </source>
</evidence>
<protein>
    <recommendedName>
        <fullName evidence="2">YhfM-like domain-containing protein</fullName>
    </recommendedName>
</protein>
<dbReference type="RefSeq" id="WP_053432475.1">
    <property type="nucleotide sequence ID" value="NZ_CP040441.1"/>
</dbReference>
<sequence>MKNLFYLSTFICLLLTGCSSSSTPTSNEITSVSVSEFQQFGKINQAPFMTLNNPDEIAVFGEAIETATKMDGIVNVVKADFDIELLRDNEEDFSFHLWLDDEAKTGSIMYTGDTHTLYSLTEDSTQKLQEQLFQ</sequence>
<dbReference type="InterPro" id="IPR058780">
    <property type="entry name" value="YhfM-like_dom"/>
</dbReference>
<organism evidence="3">
    <name type="scientific">Halalkalibacterium halodurans</name>
    <name type="common">Bacillus halodurans</name>
    <dbReference type="NCBI Taxonomy" id="86665"/>
    <lineage>
        <taxon>Bacteria</taxon>
        <taxon>Bacillati</taxon>
        <taxon>Bacillota</taxon>
        <taxon>Bacilli</taxon>
        <taxon>Bacillales</taxon>
        <taxon>Bacillaceae</taxon>
        <taxon>Halalkalibacterium (ex Joshi et al. 2022)</taxon>
    </lineage>
</organism>
<dbReference type="PROSITE" id="PS51257">
    <property type="entry name" value="PROKAR_LIPOPROTEIN"/>
    <property type="match status" value="1"/>
</dbReference>
<dbReference type="PATRIC" id="fig|136160.3.peg.3746"/>
<dbReference type="EMBL" id="LILD01000014">
    <property type="protein sequence ID" value="KOO36248.1"/>
    <property type="molecule type" value="Genomic_DNA"/>
</dbReference>
<evidence type="ECO:0000256" key="1">
    <source>
        <dbReference type="SAM" id="SignalP"/>
    </source>
</evidence>
<comment type="caution">
    <text evidence="3">The sequence shown here is derived from an EMBL/GenBank/DDBJ whole genome shotgun (WGS) entry which is preliminary data.</text>
</comment>
<proteinExistence type="predicted"/>